<dbReference type="PANTHER" id="PTHR42921">
    <property type="entry name" value="ACETOACETYL-COA SYNTHETASE"/>
    <property type="match status" value="1"/>
</dbReference>
<dbReference type="NCBIfam" id="NF002937">
    <property type="entry name" value="PRK03584.1"/>
    <property type="match status" value="1"/>
</dbReference>
<keyword evidence="3" id="KW-0547">Nucleotide-binding</keyword>
<dbReference type="EC" id="6.2.1.16" evidence="7"/>
<evidence type="ECO:0000259" key="5">
    <source>
        <dbReference type="Pfam" id="PF00501"/>
    </source>
</evidence>
<dbReference type="InterPro" id="IPR000873">
    <property type="entry name" value="AMP-dep_synth/lig_dom"/>
</dbReference>
<dbReference type="EMBL" id="CP141614">
    <property type="protein sequence ID" value="WRP14325.1"/>
    <property type="molecule type" value="Genomic_DNA"/>
</dbReference>
<comment type="similarity">
    <text evidence="1">Belongs to the ATP-dependent AMP-binding enzyme family.</text>
</comment>
<evidence type="ECO:0000256" key="3">
    <source>
        <dbReference type="ARBA" id="ARBA00022741"/>
    </source>
</evidence>
<protein>
    <submittedName>
        <fullName evidence="7">Acetoacetate--CoA ligase</fullName>
        <ecNumber evidence="7">6.2.1.16</ecNumber>
    </submittedName>
</protein>
<evidence type="ECO:0000313" key="8">
    <source>
        <dbReference type="Proteomes" id="UP001333102"/>
    </source>
</evidence>
<dbReference type="InterPro" id="IPR020845">
    <property type="entry name" value="AMP-binding_CS"/>
</dbReference>
<dbReference type="PANTHER" id="PTHR42921:SF1">
    <property type="entry name" value="ACETOACETYL-COA SYNTHETASE"/>
    <property type="match status" value="1"/>
</dbReference>
<dbReference type="CDD" id="cd05943">
    <property type="entry name" value="AACS"/>
    <property type="match status" value="1"/>
</dbReference>
<dbReference type="InterPro" id="IPR025110">
    <property type="entry name" value="AMP-bd_C"/>
</dbReference>
<keyword evidence="4" id="KW-0067">ATP-binding</keyword>
<keyword evidence="2 7" id="KW-0436">Ligase</keyword>
<dbReference type="Gene3D" id="3.30.300.30">
    <property type="match status" value="1"/>
</dbReference>
<dbReference type="NCBIfam" id="TIGR01217">
    <property type="entry name" value="ac_ac_CoA_syn"/>
    <property type="match status" value="1"/>
</dbReference>
<dbReference type="Pfam" id="PF13193">
    <property type="entry name" value="AMP-binding_C"/>
    <property type="match status" value="1"/>
</dbReference>
<keyword evidence="8" id="KW-1185">Reference proteome</keyword>
<dbReference type="Proteomes" id="UP001333102">
    <property type="component" value="Chromosome"/>
</dbReference>
<proteinExistence type="inferred from homology"/>
<gene>
    <name evidence="7" type="ORF">VLY81_13030</name>
</gene>
<feature type="domain" description="AMP-binding enzyme C-terminal" evidence="6">
    <location>
        <begin position="557"/>
        <end position="630"/>
    </location>
</feature>
<name>A0ABZ1BP25_9FIRM</name>
<dbReference type="GO" id="GO:0030729">
    <property type="term" value="F:acetoacetate-CoA ligase activity"/>
    <property type="evidence" value="ECO:0007669"/>
    <property type="project" value="UniProtKB-EC"/>
</dbReference>
<dbReference type="Gene3D" id="3.40.50.12780">
    <property type="entry name" value="N-terminal domain of ligase-like"/>
    <property type="match status" value="1"/>
</dbReference>
<dbReference type="Pfam" id="PF00501">
    <property type="entry name" value="AMP-binding"/>
    <property type="match status" value="1"/>
</dbReference>
<dbReference type="PROSITE" id="PS00455">
    <property type="entry name" value="AMP_BINDING"/>
    <property type="match status" value="1"/>
</dbReference>
<dbReference type="InterPro" id="IPR005914">
    <property type="entry name" value="Acac_CoA_synth"/>
</dbReference>
<dbReference type="SUPFAM" id="SSF56801">
    <property type="entry name" value="Acetyl-CoA synthetase-like"/>
    <property type="match status" value="1"/>
</dbReference>
<sequence>MRGGVVGMGGVAEGTLLWQPSEAQRSASRLAQYMRWLRERRGLAFESYDELWRWSVTDLEGFWSSVWEFFEVRAHAPYRRVLAERTMPGARWFEGARLNYAEHALRRRDDHPAVVAWSESGPLGTLTYAELARQVAAAAAGLRRLGVRRGDRVVAYAPNIPQTLVALLATASLGAIWSSCSPEFGIRSVVDRFQQIEPKVLLAVDGYRYNGTPYPRLAAVAEIQRHLPSLSATVVIPYLEPRPDTSALRDAVRWEQLMDAAGGGGAAGASLSFEPVPFDHPLWVLYSSGTTGLPKAIVHGHGGILLEHLKAIALHLDLSQADRFFWFTTTGWMMWNFLVSGLLLGMTVLLYDGSPAYPDMGALWRFAEATRMTYFGTSAPYIQACMKAGIEPGRACDLSALRGVGSTGAPLPPEGFDWVYRQVKADLLLGSVSGGTDLCTAVVGSCPLLPVHAGEIQCRMLGARVEAYDEAGRPLVGQVGELVITEPMPSMPLFLWNDGPGMARYRATYFETYPGVWRHGDWIKITPRGSCVIYGRSDSTLNRGGVRMGTSEFYRVVEEMPEVVDSLVVDTGQLGREGQLLLFVVLRPGVILDEVLQARIRQRLRTELSPRHVPDAIFAVPEVPRTLNAKKMEVPVRRILMGVPPEQAVSRDAMRNPEALRPFVELAQRLLQAG</sequence>
<evidence type="ECO:0000256" key="2">
    <source>
        <dbReference type="ARBA" id="ARBA00022598"/>
    </source>
</evidence>
<dbReference type="InterPro" id="IPR045851">
    <property type="entry name" value="AMP-bd_C_sf"/>
</dbReference>
<evidence type="ECO:0000256" key="1">
    <source>
        <dbReference type="ARBA" id="ARBA00006432"/>
    </source>
</evidence>
<organism evidence="7 8">
    <name type="scientific">Geochorda subterranea</name>
    <dbReference type="NCBI Taxonomy" id="3109564"/>
    <lineage>
        <taxon>Bacteria</taxon>
        <taxon>Bacillati</taxon>
        <taxon>Bacillota</taxon>
        <taxon>Limnochordia</taxon>
        <taxon>Limnochordales</taxon>
        <taxon>Geochordaceae</taxon>
        <taxon>Geochorda</taxon>
    </lineage>
</organism>
<evidence type="ECO:0000259" key="6">
    <source>
        <dbReference type="Pfam" id="PF13193"/>
    </source>
</evidence>
<evidence type="ECO:0000313" key="7">
    <source>
        <dbReference type="EMBL" id="WRP14325.1"/>
    </source>
</evidence>
<dbReference type="InterPro" id="IPR042099">
    <property type="entry name" value="ANL_N_sf"/>
</dbReference>
<evidence type="ECO:0000256" key="4">
    <source>
        <dbReference type="ARBA" id="ARBA00022840"/>
    </source>
</evidence>
<feature type="domain" description="AMP-dependent synthetase/ligase" evidence="5">
    <location>
        <begin position="102"/>
        <end position="487"/>
    </location>
</feature>
<accession>A0ABZ1BP25</accession>
<reference evidence="8" key="1">
    <citation type="submission" date="2023-12" db="EMBL/GenBank/DDBJ databases">
        <title>Novel isolates from deep terrestrial aquifers shed light on the physiology and ecology of the class Limnochordia.</title>
        <authorList>
            <person name="Karnachuk O.V."/>
            <person name="Lukina A.P."/>
            <person name="Avakyan M.R."/>
            <person name="Kadnikov V."/>
            <person name="Begmatov S."/>
            <person name="Beletsky A.V."/>
            <person name="Mardanov A.V."/>
            <person name="Ravin N.V."/>
        </authorList>
    </citation>
    <scope>NUCLEOTIDE SEQUENCE [LARGE SCALE GENOMIC DNA]</scope>
    <source>
        <strain evidence="8">LN</strain>
    </source>
</reference>